<feature type="region of interest" description="Disordered" evidence="8">
    <location>
        <begin position="1154"/>
        <end position="1174"/>
    </location>
</feature>
<dbReference type="PRINTS" id="PR00205">
    <property type="entry name" value="CADHERIN"/>
</dbReference>
<evidence type="ECO:0000256" key="6">
    <source>
        <dbReference type="ARBA" id="ARBA00023180"/>
    </source>
</evidence>
<evidence type="ECO:0000256" key="3">
    <source>
        <dbReference type="ARBA" id="ARBA00022837"/>
    </source>
</evidence>
<dbReference type="GO" id="GO:0007156">
    <property type="term" value="P:homophilic cell adhesion via plasma membrane adhesion molecules"/>
    <property type="evidence" value="ECO:0007669"/>
    <property type="project" value="InterPro"/>
</dbReference>
<dbReference type="WBParaSite" id="Smp_176540.1">
    <property type="protein sequence ID" value="Smp_176540.1"/>
    <property type="gene ID" value="Smp_176540"/>
</dbReference>
<feature type="domain" description="Cadherin" evidence="10">
    <location>
        <begin position="394"/>
        <end position="510"/>
    </location>
</feature>
<evidence type="ECO:0000256" key="4">
    <source>
        <dbReference type="ARBA" id="ARBA00022889"/>
    </source>
</evidence>
<dbReference type="FunFam" id="2.60.40.60:FF:000002">
    <property type="entry name" value="Protocadherin alpha 2"/>
    <property type="match status" value="1"/>
</dbReference>
<accession>A0A3Q0KTJ1</accession>
<dbReference type="PANTHER" id="PTHR24027:SF438">
    <property type="entry name" value="CADHERIN 23"/>
    <property type="match status" value="1"/>
</dbReference>
<dbReference type="SUPFAM" id="SSF49313">
    <property type="entry name" value="Cadherin-like"/>
    <property type="match status" value="6"/>
</dbReference>
<evidence type="ECO:0000313" key="12">
    <source>
        <dbReference type="WBParaSite" id="Smp_176540.1"/>
    </source>
</evidence>
<dbReference type="GO" id="GO:0005509">
    <property type="term" value="F:calcium ion binding"/>
    <property type="evidence" value="ECO:0007669"/>
    <property type="project" value="UniProtKB-UniRule"/>
</dbReference>
<feature type="domain" description="Cadherin" evidence="10">
    <location>
        <begin position="248"/>
        <end position="359"/>
    </location>
</feature>
<dbReference type="GO" id="GO:0016477">
    <property type="term" value="P:cell migration"/>
    <property type="evidence" value="ECO:0007669"/>
    <property type="project" value="TreeGrafter"/>
</dbReference>
<dbReference type="GO" id="GO:0008013">
    <property type="term" value="F:beta-catenin binding"/>
    <property type="evidence" value="ECO:0007669"/>
    <property type="project" value="TreeGrafter"/>
</dbReference>
<feature type="compositionally biased region" description="Basic and acidic residues" evidence="8">
    <location>
        <begin position="377"/>
        <end position="398"/>
    </location>
</feature>
<keyword evidence="5 9" id="KW-0472">Membrane</keyword>
<dbReference type="GO" id="GO:0045296">
    <property type="term" value="F:cadherin binding"/>
    <property type="evidence" value="ECO:0007669"/>
    <property type="project" value="TreeGrafter"/>
</dbReference>
<keyword evidence="11" id="KW-1185">Reference proteome</keyword>
<feature type="domain" description="Cadherin" evidence="10">
    <location>
        <begin position="144"/>
        <end position="247"/>
    </location>
</feature>
<feature type="region of interest" description="Disordered" evidence="8">
    <location>
        <begin position="1285"/>
        <end position="1344"/>
    </location>
</feature>
<evidence type="ECO:0000256" key="2">
    <source>
        <dbReference type="ARBA" id="ARBA00022737"/>
    </source>
</evidence>
<sequence>MNYLYSHYYQLKLILWIFYWVLLLSGKCLAVDEIELRLRMREEIAPSTRIGSVISSLPVNLRSQMHFLTDSTFFTVTPTTGEIRVGRLIDRERLCPEFKLCCGVITCELKASIFVTNKAAGEFAASVLLKVEIQDQNDNRPTFSAQSQTVTLSEATTVGTLISINAATDADIDPENQIQRYTLVEHTGTFKLDLSGLPTVRLELLRPLDREQVSEYKASLEACDPGACTRQTLEIQILDENDNSPRLANTRFNKRLIENIPVGTVVLQLNATDIDSGERGRVMYSFHGNIDSDLTETFELVRDTGEIKLRRPLAANIRDSYEFKVIACDAVNRACSGNENSTADITFTVEDVNNFPPSIHAVAAGAALVTSSSDQNKVGESKTGESDHNSFNEPKPGDELSILENSPPSQIAVLTVRDDDTGDNSKVSCSLNDTNSNILSNGEKTTQNFILTPSTPGIYSLRTAKVFDYESESTIRTTVVCHDYGKPQQLTSARVITVQIIDVNEFQPEFSRRVYVSGVPENAPPGMDILTTTALDRDRAAVLSYKFAPSSTLSFSEGEKDSHKSDSIQIDDEVNKHFIIESQTGIIRTSQIPLDREKIGSVTLVVLVTDSVSPPIFTATTTVSIEILDENDNAPVFTNPPVRSSEAPQGDNEKFAFTIMENAPRFTQLSQRLEAKDPDQGDNGRVQFSLLATYALTKSSRRNQFIGSSPNMLTSFEHFIDRPGSDLNSEAGMTRHVVDQPIFRITSNGVIETLVELDRETVPVYILKIGVRDRGAQPLASTTMLRVNVQDANDNAPVWVFPTPVDRTINLTTGMKPGSLAGRLRAEDADSFEAGKVEYLFLGPRGETIEGVTLEEGLLNVLNPPKPGLTKTVKPGQKLSSNSDDLKGYRAGPLYLNGTTGEIWVAQALTSGTINLHLRAEDQGTPRSHTDAWLTINVFIDPSEGIGFLSFGGDGTLNITIILAMITVTAIISLFLIVGIVCVRRRPTRYTLARNVTGTDGGVSPGNAATTFSMDVAKENMSTNINSGWSSPVATYGANHFIPGQANGGNSIIEDGQMFTALYGHGGVMGYGAVMSPSDTASLIYVPQAQTTPNIIGSLGGSMTPVPVDLTTTSPDYPSRNHMHTFGTLTRTRGSVGQSVFAAPPGCAIAYEPHLDADSGDSGRGPSEEGNQFLLSDNYRNGMNIPGQHGTYQYNTYSGYRPSSRIGYYRNPSLDNTGSLTKIHSIACQNPTPGGSCACYIVSDNTIIQPVAQYGNNNGPGIAYHPEHASPQKIMPLTLEQQQMEHSRGEHSLPPIPPPRSPQMPSSTVTLRKNCTTNIPSGLSKYNESPTKVNSRASGLYPHSENSHELIHSNNNFDHNGFNQPDDQSSNIIQTPLRIDLRGQSTTDFNTSENNYDTASKQHRLVRNGLGIGLPPLASNYALNQPVNIQPKQKSNPLSNPELQLTV</sequence>
<dbReference type="GO" id="GO:0016342">
    <property type="term" value="C:catenin complex"/>
    <property type="evidence" value="ECO:0007669"/>
    <property type="project" value="TreeGrafter"/>
</dbReference>
<organism evidence="11 12">
    <name type="scientific">Schistosoma mansoni</name>
    <name type="common">Blood fluke</name>
    <dbReference type="NCBI Taxonomy" id="6183"/>
    <lineage>
        <taxon>Eukaryota</taxon>
        <taxon>Metazoa</taxon>
        <taxon>Spiralia</taxon>
        <taxon>Lophotrochozoa</taxon>
        <taxon>Platyhelminthes</taxon>
        <taxon>Trematoda</taxon>
        <taxon>Digenea</taxon>
        <taxon>Strigeidida</taxon>
        <taxon>Schistosomatoidea</taxon>
        <taxon>Schistosomatidae</taxon>
        <taxon>Schistosoma</taxon>
    </lineage>
</organism>
<dbReference type="CDD" id="cd11304">
    <property type="entry name" value="Cadherin_repeat"/>
    <property type="match status" value="7"/>
</dbReference>
<dbReference type="PROSITE" id="PS00232">
    <property type="entry name" value="CADHERIN_1"/>
    <property type="match status" value="3"/>
</dbReference>
<dbReference type="STRING" id="6183.A0A3Q0KTJ1"/>
<dbReference type="PROSITE" id="PS50268">
    <property type="entry name" value="CADHERIN_2"/>
    <property type="match status" value="6"/>
</dbReference>
<protein>
    <submittedName>
        <fullName evidence="12">Putative cadherin</fullName>
    </submittedName>
</protein>
<evidence type="ECO:0000256" key="5">
    <source>
        <dbReference type="ARBA" id="ARBA00023136"/>
    </source>
</evidence>
<proteinExistence type="predicted"/>
<comment type="subcellular location">
    <subcellularLocation>
        <location evidence="1">Membrane</location>
        <topology evidence="1">Single-pass membrane protein</topology>
    </subcellularLocation>
</comment>
<feature type="transmembrane region" description="Helical" evidence="9">
    <location>
        <begin position="959"/>
        <end position="983"/>
    </location>
</feature>
<evidence type="ECO:0000259" key="10">
    <source>
        <dbReference type="PROSITE" id="PS50268"/>
    </source>
</evidence>
<keyword evidence="2" id="KW-0677">Repeat</keyword>
<dbReference type="PANTHER" id="PTHR24027">
    <property type="entry name" value="CADHERIN-23"/>
    <property type="match status" value="1"/>
</dbReference>
<dbReference type="Pfam" id="PF00028">
    <property type="entry name" value="Cadherin"/>
    <property type="match status" value="5"/>
</dbReference>
<dbReference type="AlphaFoldDB" id="A0A3Q0KTJ1"/>
<feature type="domain" description="Cadherin" evidence="10">
    <location>
        <begin position="74"/>
        <end position="143"/>
    </location>
</feature>
<dbReference type="InterPro" id="IPR002126">
    <property type="entry name" value="Cadherin-like_dom"/>
</dbReference>
<keyword evidence="3 7" id="KW-0106">Calcium</keyword>
<keyword evidence="9" id="KW-1133">Transmembrane helix</keyword>
<evidence type="ECO:0000313" key="11">
    <source>
        <dbReference type="Proteomes" id="UP000008854"/>
    </source>
</evidence>
<dbReference type="InterPro" id="IPR020894">
    <property type="entry name" value="Cadherin_CS"/>
</dbReference>
<feature type="domain" description="Cadherin" evidence="10">
    <location>
        <begin position="511"/>
        <end position="637"/>
    </location>
</feature>
<dbReference type="Proteomes" id="UP000008854">
    <property type="component" value="Unassembled WGS sequence"/>
</dbReference>
<dbReference type="InterPro" id="IPR039808">
    <property type="entry name" value="Cadherin"/>
</dbReference>
<name>A0A3Q0KTJ1_SCHMA</name>
<feature type="compositionally biased region" description="Polar residues" evidence="8">
    <location>
        <begin position="1308"/>
        <end position="1337"/>
    </location>
</feature>
<keyword evidence="4" id="KW-0130">Cell adhesion</keyword>
<keyword evidence="9" id="KW-0812">Transmembrane</keyword>
<evidence type="ECO:0000256" key="1">
    <source>
        <dbReference type="ARBA" id="ARBA00004167"/>
    </source>
</evidence>
<evidence type="ECO:0000256" key="8">
    <source>
        <dbReference type="SAM" id="MobiDB-lite"/>
    </source>
</evidence>
<dbReference type="Gene3D" id="2.60.40.60">
    <property type="entry name" value="Cadherins"/>
    <property type="match status" value="7"/>
</dbReference>
<keyword evidence="6" id="KW-0325">Glycoprotein</keyword>
<dbReference type="InParanoid" id="A0A3Q0KTJ1"/>
<evidence type="ECO:0000256" key="9">
    <source>
        <dbReference type="SAM" id="Phobius"/>
    </source>
</evidence>
<reference evidence="12" key="2">
    <citation type="submission" date="2018-12" db="UniProtKB">
        <authorList>
            <consortium name="WormBaseParasite"/>
        </authorList>
    </citation>
    <scope>IDENTIFICATION</scope>
    <source>
        <strain evidence="12">Puerto Rican</strain>
    </source>
</reference>
<reference evidence="11" key="1">
    <citation type="journal article" date="2012" name="PLoS Negl. Trop. Dis.">
        <title>A systematically improved high quality genome and transcriptome of the human blood fluke Schistosoma mansoni.</title>
        <authorList>
            <person name="Protasio A.V."/>
            <person name="Tsai I.J."/>
            <person name="Babbage A."/>
            <person name="Nichol S."/>
            <person name="Hunt M."/>
            <person name="Aslett M.A."/>
            <person name="De Silva N."/>
            <person name="Velarde G.S."/>
            <person name="Anderson T.J."/>
            <person name="Clark R.C."/>
            <person name="Davidson C."/>
            <person name="Dillon G.P."/>
            <person name="Holroyd N.E."/>
            <person name="LoVerde P.T."/>
            <person name="Lloyd C."/>
            <person name="McQuillan J."/>
            <person name="Oliveira G."/>
            <person name="Otto T.D."/>
            <person name="Parker-Manuel S.J."/>
            <person name="Quail M.A."/>
            <person name="Wilson R.A."/>
            <person name="Zerlotini A."/>
            <person name="Dunne D.W."/>
            <person name="Berriman M."/>
        </authorList>
    </citation>
    <scope>NUCLEOTIDE SEQUENCE [LARGE SCALE GENOMIC DNA]</scope>
    <source>
        <strain evidence="11">Puerto Rican</strain>
    </source>
</reference>
<evidence type="ECO:0000256" key="7">
    <source>
        <dbReference type="PROSITE-ProRule" id="PRU00043"/>
    </source>
</evidence>
<dbReference type="InterPro" id="IPR015919">
    <property type="entry name" value="Cadherin-like_sf"/>
</dbReference>
<dbReference type="SMART" id="SM00112">
    <property type="entry name" value="CA"/>
    <property type="match status" value="6"/>
</dbReference>
<feature type="domain" description="Cadherin" evidence="10">
    <location>
        <begin position="651"/>
        <end position="799"/>
    </location>
</feature>
<feature type="region of interest" description="Disordered" evidence="8">
    <location>
        <begin position="370"/>
        <end position="404"/>
    </location>
</feature>